<evidence type="ECO:0000313" key="7">
    <source>
        <dbReference type="Proteomes" id="UP001390339"/>
    </source>
</evidence>
<dbReference type="Proteomes" id="UP001390339">
    <property type="component" value="Unassembled WGS sequence"/>
</dbReference>
<evidence type="ECO:0000313" key="6">
    <source>
        <dbReference type="EMBL" id="KAK8875328.1"/>
    </source>
</evidence>
<feature type="transmembrane region" description="Helical" evidence="5">
    <location>
        <begin position="183"/>
        <end position="205"/>
    </location>
</feature>
<sequence>MMTEISGAAPPAGPSSTWAAIYRGVLFQMIMFGALSFVGPAMGDALSNLGGGGLSTPWLANIANCLSYAGSFLVTILGGPLINKIGIKWSCFIAAAAMPLQGSAFYVSARYNVDWYLLFGNIVQGLTGGFLYVGESTAMLSYPHPDKRGFYLGIWSAMRSSGSLLGGAINFSNNHKTATAGGVAWSTYIIFVAFECTGVFFALLLSPTRKVVRHDGSRVQMPEKLSWKQELSVLGRALKEKKILAMFLPSFFSFFYGGTMGTYLSLHFSVRSRALSSLLVPIFTISSVLAYGKLLDGNWASQKRRAYICTMMWMVPIGVGFIWIGTEYARLGPKSALDYANDTGPWARAYIPYLMVFVAGYWTQLSLYWILGNFSLEVGSSARTGGLFRAFETAGQAVSYGLSSSASVGGLIPFYVNCGLFVLVVPCIWWLIRLMPDVALTVGVEPEDPTSKDIEDGKNTDVDVKKVLLGIFEWVSGTL</sequence>
<protein>
    <submittedName>
        <fullName evidence="6">UNC93-like protein 2</fullName>
    </submittedName>
</protein>
<evidence type="ECO:0000256" key="2">
    <source>
        <dbReference type="ARBA" id="ARBA00022692"/>
    </source>
</evidence>
<dbReference type="PANTHER" id="PTHR23294:SF19">
    <property type="entry name" value="DUF895 DOMAIN MEMBRANE PROTEIN-RELATED"/>
    <property type="match status" value="1"/>
</dbReference>
<comment type="caution">
    <text evidence="6">The sequence shown here is derived from an EMBL/GenBank/DDBJ whole genome shotgun (WGS) entry which is preliminary data.</text>
</comment>
<evidence type="ECO:0000256" key="1">
    <source>
        <dbReference type="ARBA" id="ARBA00004141"/>
    </source>
</evidence>
<feature type="transmembrane region" description="Helical" evidence="5">
    <location>
        <begin position="306"/>
        <end position="325"/>
    </location>
</feature>
<feature type="transmembrane region" description="Helical" evidence="5">
    <location>
        <begin position="243"/>
        <end position="268"/>
    </location>
</feature>
<evidence type="ECO:0000256" key="3">
    <source>
        <dbReference type="ARBA" id="ARBA00022989"/>
    </source>
</evidence>
<evidence type="ECO:0000256" key="5">
    <source>
        <dbReference type="SAM" id="Phobius"/>
    </source>
</evidence>
<feature type="transmembrane region" description="Helical" evidence="5">
    <location>
        <begin position="20"/>
        <end position="38"/>
    </location>
</feature>
<reference evidence="6 7" key="1">
    <citation type="journal article" date="2024" name="IMA Fungus">
        <title>Apiospora arundinis, a panoply of carbohydrate-active enzymes and secondary metabolites.</title>
        <authorList>
            <person name="Sorensen T."/>
            <person name="Petersen C."/>
            <person name="Muurmann A.T."/>
            <person name="Christiansen J.V."/>
            <person name="Brundto M.L."/>
            <person name="Overgaard C.K."/>
            <person name="Boysen A.T."/>
            <person name="Wollenberg R.D."/>
            <person name="Larsen T.O."/>
            <person name="Sorensen J.L."/>
            <person name="Nielsen K.L."/>
            <person name="Sondergaard T.E."/>
        </authorList>
    </citation>
    <scope>NUCLEOTIDE SEQUENCE [LARGE SCALE GENOMIC DNA]</scope>
    <source>
        <strain evidence="6 7">AAU 773</strain>
    </source>
</reference>
<dbReference type="InterPro" id="IPR011701">
    <property type="entry name" value="MFS"/>
</dbReference>
<keyword evidence="3 5" id="KW-1133">Transmembrane helix</keyword>
<keyword evidence="2 5" id="KW-0812">Transmembrane</keyword>
<name>A0ABR2JCV2_9PEZI</name>
<evidence type="ECO:0000256" key="4">
    <source>
        <dbReference type="ARBA" id="ARBA00023136"/>
    </source>
</evidence>
<feature type="transmembrane region" description="Helical" evidence="5">
    <location>
        <begin position="150"/>
        <end position="171"/>
    </location>
</feature>
<feature type="transmembrane region" description="Helical" evidence="5">
    <location>
        <begin position="412"/>
        <end position="432"/>
    </location>
</feature>
<feature type="transmembrane region" description="Helical" evidence="5">
    <location>
        <begin position="350"/>
        <end position="371"/>
    </location>
</feature>
<dbReference type="InterPro" id="IPR036259">
    <property type="entry name" value="MFS_trans_sf"/>
</dbReference>
<feature type="transmembrane region" description="Helical" evidence="5">
    <location>
        <begin position="115"/>
        <end position="134"/>
    </location>
</feature>
<proteinExistence type="predicted"/>
<feature type="transmembrane region" description="Helical" evidence="5">
    <location>
        <begin position="58"/>
        <end position="77"/>
    </location>
</feature>
<gene>
    <name evidence="6" type="ORF">PGQ11_005842</name>
</gene>
<feature type="transmembrane region" description="Helical" evidence="5">
    <location>
        <begin position="274"/>
        <end position="294"/>
    </location>
</feature>
<keyword evidence="7" id="KW-1185">Reference proteome</keyword>
<dbReference type="Pfam" id="PF07690">
    <property type="entry name" value="MFS_1"/>
    <property type="match status" value="1"/>
</dbReference>
<dbReference type="EMBL" id="JAPCWZ010000003">
    <property type="protein sequence ID" value="KAK8875328.1"/>
    <property type="molecule type" value="Genomic_DNA"/>
</dbReference>
<dbReference type="InterPro" id="IPR051617">
    <property type="entry name" value="UNC-93-like_regulator"/>
</dbReference>
<dbReference type="SUPFAM" id="SSF103473">
    <property type="entry name" value="MFS general substrate transporter"/>
    <property type="match status" value="1"/>
</dbReference>
<dbReference type="Gene3D" id="1.20.1250.20">
    <property type="entry name" value="MFS general substrate transporter like domains"/>
    <property type="match status" value="1"/>
</dbReference>
<keyword evidence="4 5" id="KW-0472">Membrane</keyword>
<dbReference type="PANTHER" id="PTHR23294">
    <property type="entry name" value="ET TRANSLATION PRODUCT-RELATED"/>
    <property type="match status" value="1"/>
</dbReference>
<accession>A0ABR2JCV2</accession>
<organism evidence="6 7">
    <name type="scientific">Apiospora arundinis</name>
    <dbReference type="NCBI Taxonomy" id="335852"/>
    <lineage>
        <taxon>Eukaryota</taxon>
        <taxon>Fungi</taxon>
        <taxon>Dikarya</taxon>
        <taxon>Ascomycota</taxon>
        <taxon>Pezizomycotina</taxon>
        <taxon>Sordariomycetes</taxon>
        <taxon>Xylariomycetidae</taxon>
        <taxon>Amphisphaeriales</taxon>
        <taxon>Apiosporaceae</taxon>
        <taxon>Apiospora</taxon>
    </lineage>
</organism>
<comment type="subcellular location">
    <subcellularLocation>
        <location evidence="1">Membrane</location>
        <topology evidence="1">Multi-pass membrane protein</topology>
    </subcellularLocation>
</comment>